<dbReference type="AlphaFoldDB" id="W4QMK7"/>
<evidence type="ECO:0000313" key="1">
    <source>
        <dbReference type="EMBL" id="GAE32878.1"/>
    </source>
</evidence>
<reference evidence="1" key="1">
    <citation type="journal article" date="2014" name="Genome Announc.">
        <title>Draft Genome Sequences of Three Alkaliphilic Bacillus Strains, Bacillus wakoensis JCM 9140T, Bacillus akibai JCM 9157T, and Bacillus hemicellulosilyticus JCM 9152T.</title>
        <authorList>
            <person name="Yuki M."/>
            <person name="Oshima K."/>
            <person name="Suda W."/>
            <person name="Oshida Y."/>
            <person name="Kitamura K."/>
            <person name="Iida T."/>
            <person name="Hattori M."/>
            <person name="Ohkuma M."/>
        </authorList>
    </citation>
    <scope>NUCLEOTIDE SEQUENCE [LARGE SCALE GENOMIC DNA]</scope>
    <source>
        <strain evidence="1">JCM 9152</strain>
    </source>
</reference>
<dbReference type="Proteomes" id="UP000018895">
    <property type="component" value="Unassembled WGS sequence"/>
</dbReference>
<dbReference type="Gene3D" id="3.90.1140.10">
    <property type="entry name" value="Cyclic phosphodiesterase"/>
    <property type="match status" value="1"/>
</dbReference>
<dbReference type="EMBL" id="BAUU01000059">
    <property type="protein sequence ID" value="GAE32878.1"/>
    <property type="molecule type" value="Genomic_DNA"/>
</dbReference>
<proteinExistence type="predicted"/>
<dbReference type="STRING" id="1236971.JCM9152_4470"/>
<sequence length="104" mass="12110">MSTFPPAVVFSAPTVTSHLFETHRQFYKELKIYHKFANELYFPECWIPHCTFAIGLNKDSLLRTFEHCLNQFQPFDGQITEIGIVKIEFVDGIHSSKTIFAKRL</sequence>
<protein>
    <recommendedName>
        <fullName evidence="3">2'-5' RNA ligase family protein</fullName>
    </recommendedName>
</protein>
<name>W4QMK7_9BACI</name>
<evidence type="ECO:0000313" key="2">
    <source>
        <dbReference type="Proteomes" id="UP000018895"/>
    </source>
</evidence>
<gene>
    <name evidence="1" type="ORF">JCM9152_4470</name>
</gene>
<evidence type="ECO:0008006" key="3">
    <source>
        <dbReference type="Google" id="ProtNLM"/>
    </source>
</evidence>
<comment type="caution">
    <text evidence="1">The sequence shown here is derived from an EMBL/GenBank/DDBJ whole genome shotgun (WGS) entry which is preliminary data.</text>
</comment>
<organism evidence="1 2">
    <name type="scientific">Halalkalibacter hemicellulosilyticusJCM 9152</name>
    <dbReference type="NCBI Taxonomy" id="1236971"/>
    <lineage>
        <taxon>Bacteria</taxon>
        <taxon>Bacillati</taxon>
        <taxon>Bacillota</taxon>
        <taxon>Bacilli</taxon>
        <taxon>Bacillales</taxon>
        <taxon>Bacillaceae</taxon>
        <taxon>Halalkalibacter</taxon>
    </lineage>
</organism>
<keyword evidence="2" id="KW-1185">Reference proteome</keyword>
<accession>W4QMK7</accession>